<protein>
    <submittedName>
        <fullName evidence="4">Uncharacterized protein</fullName>
    </submittedName>
</protein>
<feature type="compositionally biased region" description="Basic and acidic residues" evidence="1">
    <location>
        <begin position="105"/>
        <end position="114"/>
    </location>
</feature>
<dbReference type="EMBL" id="CP060731">
    <property type="protein sequence ID" value="QNN77344.1"/>
    <property type="molecule type" value="Genomic_DNA"/>
</dbReference>
<evidence type="ECO:0000313" key="5">
    <source>
        <dbReference type="Proteomes" id="UP000515506"/>
    </source>
</evidence>
<evidence type="ECO:0000256" key="1">
    <source>
        <dbReference type="SAM" id="MobiDB-lite"/>
    </source>
</evidence>
<keyword evidence="5" id="KW-1185">Reference proteome</keyword>
<evidence type="ECO:0000313" key="6">
    <source>
        <dbReference type="Proteomes" id="UP000515838"/>
    </source>
</evidence>
<feature type="signal peptide" evidence="2">
    <location>
        <begin position="1"/>
        <end position="25"/>
    </location>
</feature>
<dbReference type="EMBL" id="CP060028">
    <property type="protein sequence ID" value="QND81424.1"/>
    <property type="molecule type" value="Genomic_DNA"/>
</dbReference>
<evidence type="ECO:0000256" key="2">
    <source>
        <dbReference type="SAM" id="SignalP"/>
    </source>
</evidence>
<gene>
    <name evidence="3" type="ORF">H4W19_06615</name>
    <name evidence="4" type="ORF">IAE60_15695</name>
</gene>
<keyword evidence="2" id="KW-0732">Signal</keyword>
<reference evidence="3 5" key="2">
    <citation type="submission" date="2020-08" db="EMBL/GenBank/DDBJ databases">
        <title>Streptomycin resistant and MDR strain, P. mexicana.</title>
        <authorList>
            <person name="Ganesh-kumar S."/>
            <person name="Zhe T."/>
            <person name="Yu Z."/>
            <person name="Min Y."/>
        </authorList>
    </citation>
    <scope>NUCLEOTIDE SEQUENCE [LARGE SCALE GENOMIC DNA]</scope>
    <source>
        <strain evidence="3 5">GTZY</strain>
    </source>
</reference>
<reference evidence="4 6" key="1">
    <citation type="submission" date="2020-08" db="EMBL/GenBank/DDBJ databases">
        <title>Streptomycin Non-resistant strain, P. mexicana.</title>
        <authorList>
            <person name="Ganesh-Kumar S."/>
            <person name="Zhe T."/>
            <person name="Yu Z."/>
            <person name="Min Y."/>
        </authorList>
    </citation>
    <scope>NUCLEOTIDE SEQUENCE [LARGE SCALE GENOMIC DNA]</scope>
    <source>
        <strain evidence="4 6">GTZY2</strain>
    </source>
</reference>
<accession>A0A7G6UQX7</accession>
<feature type="chain" id="PRO_5043238470" evidence="2">
    <location>
        <begin position="26"/>
        <end position="114"/>
    </location>
</feature>
<sequence length="114" mass="12119">MHNHLFLRASALSLVLLAASAPAWATRTSTALGICISRGPDCSIVNKGDNYEICVNNTDGRQCVSCPNLAQDKQECSVARTDKGTPAPTTGVAGLLAEEYPASPRKPERPVRKP</sequence>
<dbReference type="Proteomes" id="UP000515838">
    <property type="component" value="Chromosome"/>
</dbReference>
<dbReference type="GeneID" id="81472429"/>
<organism evidence="4 6">
    <name type="scientific">Pseudoxanthomonas mexicana</name>
    <dbReference type="NCBI Taxonomy" id="128785"/>
    <lineage>
        <taxon>Bacteria</taxon>
        <taxon>Pseudomonadati</taxon>
        <taxon>Pseudomonadota</taxon>
        <taxon>Gammaproteobacteria</taxon>
        <taxon>Lysobacterales</taxon>
        <taxon>Lysobacteraceae</taxon>
        <taxon>Pseudoxanthomonas</taxon>
    </lineage>
</organism>
<feature type="region of interest" description="Disordered" evidence="1">
    <location>
        <begin position="78"/>
        <end position="114"/>
    </location>
</feature>
<name>A0A7G6UQX7_PSEMX</name>
<evidence type="ECO:0000313" key="4">
    <source>
        <dbReference type="EMBL" id="QNN77344.1"/>
    </source>
</evidence>
<proteinExistence type="predicted"/>
<dbReference type="AlphaFoldDB" id="A0A7G6UQX7"/>
<dbReference type="Proteomes" id="UP000515506">
    <property type="component" value="Chromosome"/>
</dbReference>
<dbReference type="RefSeq" id="WP_185896515.1">
    <property type="nucleotide sequence ID" value="NZ_CP060028.1"/>
</dbReference>
<evidence type="ECO:0000313" key="3">
    <source>
        <dbReference type="EMBL" id="QND81424.1"/>
    </source>
</evidence>